<sequence length="173" mass="19153">MEAFPHTFEIVGREGARLRRLEEDDWPIELALARTEDVPRWTMYPADLDEDGARLRAARNVRAADGGHGIRYVIEQDGRALGTAGFGRSDEGFELFYALLPEGRGRGLVTAAVEAMVGWLREQGEPLVRLSTLDGNAASEAVAERSGFRRERSGTHVDNRPLTVWLLPLAEPA</sequence>
<evidence type="ECO:0000259" key="1">
    <source>
        <dbReference type="PROSITE" id="PS51186"/>
    </source>
</evidence>
<dbReference type="GO" id="GO:0016747">
    <property type="term" value="F:acyltransferase activity, transferring groups other than amino-acyl groups"/>
    <property type="evidence" value="ECO:0007669"/>
    <property type="project" value="InterPro"/>
</dbReference>
<evidence type="ECO:0000313" key="2">
    <source>
        <dbReference type="EMBL" id="XBM49495.1"/>
    </source>
</evidence>
<feature type="domain" description="N-acetyltransferase" evidence="1">
    <location>
        <begin position="16"/>
        <end position="171"/>
    </location>
</feature>
<dbReference type="EMBL" id="CP157390">
    <property type="protein sequence ID" value="XBM49495.1"/>
    <property type="molecule type" value="Genomic_DNA"/>
</dbReference>
<dbReference type="InterPro" id="IPR000182">
    <property type="entry name" value="GNAT_dom"/>
</dbReference>
<gene>
    <name evidence="2" type="ORF">AAME72_06435</name>
</gene>
<dbReference type="AlphaFoldDB" id="A0AAU7GDH8"/>
<name>A0AAU7GDH8_9MICO</name>
<dbReference type="Pfam" id="PF13302">
    <property type="entry name" value="Acetyltransf_3"/>
    <property type="match status" value="1"/>
</dbReference>
<dbReference type="Gene3D" id="3.40.630.30">
    <property type="match status" value="1"/>
</dbReference>
<dbReference type="PANTHER" id="PTHR43792">
    <property type="entry name" value="GNAT FAMILY, PUTATIVE (AFU_ORTHOLOGUE AFUA_3G00765)-RELATED-RELATED"/>
    <property type="match status" value="1"/>
</dbReference>
<dbReference type="InterPro" id="IPR051531">
    <property type="entry name" value="N-acetyltransferase"/>
</dbReference>
<dbReference type="RefSeq" id="WP_348789413.1">
    <property type="nucleotide sequence ID" value="NZ_CP157390.1"/>
</dbReference>
<accession>A0AAU7GDH8</accession>
<protein>
    <submittedName>
        <fullName evidence="2">GNAT family N-acetyltransferase</fullName>
    </submittedName>
</protein>
<dbReference type="SUPFAM" id="SSF55729">
    <property type="entry name" value="Acyl-CoA N-acyltransferases (Nat)"/>
    <property type="match status" value="1"/>
</dbReference>
<organism evidence="2">
    <name type="scientific">Leifsonia sp. NPDC080035</name>
    <dbReference type="NCBI Taxonomy" id="3143936"/>
    <lineage>
        <taxon>Bacteria</taxon>
        <taxon>Bacillati</taxon>
        <taxon>Actinomycetota</taxon>
        <taxon>Actinomycetes</taxon>
        <taxon>Micrococcales</taxon>
        <taxon>Microbacteriaceae</taxon>
        <taxon>Leifsonia</taxon>
    </lineage>
</organism>
<dbReference type="CDD" id="cd04301">
    <property type="entry name" value="NAT_SF"/>
    <property type="match status" value="1"/>
</dbReference>
<dbReference type="PROSITE" id="PS51186">
    <property type="entry name" value="GNAT"/>
    <property type="match status" value="1"/>
</dbReference>
<proteinExistence type="predicted"/>
<dbReference type="InterPro" id="IPR016181">
    <property type="entry name" value="Acyl_CoA_acyltransferase"/>
</dbReference>
<reference evidence="2" key="1">
    <citation type="submission" date="2024-05" db="EMBL/GenBank/DDBJ databases">
        <title>The Natural Products Discovery Center: Release of the First 8490 Sequenced Strains for Exploring Actinobacteria Biosynthetic Diversity.</title>
        <authorList>
            <person name="Kalkreuter E."/>
            <person name="Kautsar S.A."/>
            <person name="Yang D."/>
            <person name="Bader C.D."/>
            <person name="Teijaro C.N."/>
            <person name="Fluegel L."/>
            <person name="Davis C.M."/>
            <person name="Simpson J.R."/>
            <person name="Lauterbach L."/>
            <person name="Steele A.D."/>
            <person name="Gui C."/>
            <person name="Meng S."/>
            <person name="Li G."/>
            <person name="Viehrig K."/>
            <person name="Ye F."/>
            <person name="Su P."/>
            <person name="Kiefer A.F."/>
            <person name="Nichols A."/>
            <person name="Cepeda A.J."/>
            <person name="Yan W."/>
            <person name="Fan B."/>
            <person name="Jiang Y."/>
            <person name="Adhikari A."/>
            <person name="Zheng C.-J."/>
            <person name="Schuster L."/>
            <person name="Cowan T.M."/>
            <person name="Smanski M.J."/>
            <person name="Chevrette M.G."/>
            <person name="de Carvalho L.P.S."/>
            <person name="Shen B."/>
        </authorList>
    </citation>
    <scope>NUCLEOTIDE SEQUENCE</scope>
    <source>
        <strain evidence="2">NPDC080035</strain>
    </source>
</reference>